<dbReference type="FunFam" id="1.10.3660.10:FF:000003">
    <property type="entry name" value="Prephenate dehydrogenase"/>
    <property type="match status" value="1"/>
</dbReference>
<dbReference type="KEGG" id="mech:Q9L42_015445"/>
<gene>
    <name evidence="11" type="ORF">Q9L42_015445</name>
</gene>
<comment type="catalytic activity">
    <reaction evidence="9">
        <text>prephenate + NAD(+) = 3-(4-hydroxyphenyl)pyruvate + CO2 + NADH</text>
        <dbReference type="Rhea" id="RHEA:13869"/>
        <dbReference type="ChEBI" id="CHEBI:16526"/>
        <dbReference type="ChEBI" id="CHEBI:29934"/>
        <dbReference type="ChEBI" id="CHEBI:36242"/>
        <dbReference type="ChEBI" id="CHEBI:57540"/>
        <dbReference type="ChEBI" id="CHEBI:57945"/>
        <dbReference type="EC" id="1.3.1.12"/>
    </reaction>
</comment>
<dbReference type="GO" id="GO:0004665">
    <property type="term" value="F:prephenate dehydrogenase (NADP+) activity"/>
    <property type="evidence" value="ECO:0007669"/>
    <property type="project" value="InterPro"/>
</dbReference>
<feature type="domain" description="Prephenate/arogenate dehydrogenase" evidence="10">
    <location>
        <begin position="3"/>
        <end position="291"/>
    </location>
</feature>
<dbReference type="InterPro" id="IPR003099">
    <property type="entry name" value="Prephen_DH"/>
</dbReference>
<evidence type="ECO:0000256" key="6">
    <source>
        <dbReference type="ARBA" id="ARBA00023002"/>
    </source>
</evidence>
<dbReference type="SUPFAM" id="SSF48179">
    <property type="entry name" value="6-phosphogluconate dehydrogenase C-terminal domain-like"/>
    <property type="match status" value="1"/>
</dbReference>
<dbReference type="Pfam" id="PF20463">
    <property type="entry name" value="PDH_C"/>
    <property type="match status" value="1"/>
</dbReference>
<evidence type="ECO:0000256" key="3">
    <source>
        <dbReference type="ARBA" id="ARBA00012068"/>
    </source>
</evidence>
<dbReference type="FunFam" id="3.40.50.720:FF:000208">
    <property type="entry name" value="Prephenate dehydrogenase"/>
    <property type="match status" value="1"/>
</dbReference>
<name>A0AAU7P010_9GAMM</name>
<keyword evidence="7" id="KW-0520">NAD</keyword>
<reference evidence="11 12" key="1">
    <citation type="journal article" date="2024" name="Microbiology">
        <title>Methylomarinum rosea sp. nov., a novel halophilic methanotrophic bacterium from the hypersaline Lake Elton.</title>
        <authorList>
            <person name="Suleimanov R.Z."/>
            <person name="Oshkin I.Y."/>
            <person name="Danilova O.V."/>
            <person name="Suzina N.E."/>
            <person name="Dedysh S.N."/>
        </authorList>
    </citation>
    <scope>NUCLEOTIDE SEQUENCE [LARGE SCALE GENOMIC DNA]</scope>
    <source>
        <strain evidence="11 12">Ch1-1</strain>
    </source>
</reference>
<evidence type="ECO:0000256" key="5">
    <source>
        <dbReference type="ARBA" id="ARBA00022605"/>
    </source>
</evidence>
<dbReference type="Pfam" id="PF02153">
    <property type="entry name" value="PDH_N"/>
    <property type="match status" value="1"/>
</dbReference>
<proteinExistence type="inferred from homology"/>
<dbReference type="RefSeq" id="WP_305910178.1">
    <property type="nucleotide sequence ID" value="NZ_CP157743.1"/>
</dbReference>
<dbReference type="PROSITE" id="PS51176">
    <property type="entry name" value="PDH_ADH"/>
    <property type="match status" value="1"/>
</dbReference>
<dbReference type="EC" id="1.3.1.12" evidence="3"/>
<dbReference type="InterPro" id="IPR008927">
    <property type="entry name" value="6-PGluconate_DH-like_C_sf"/>
</dbReference>
<evidence type="ECO:0000313" key="12">
    <source>
        <dbReference type="Proteomes" id="UP001225378"/>
    </source>
</evidence>
<evidence type="ECO:0000256" key="4">
    <source>
        <dbReference type="ARBA" id="ARBA00022498"/>
    </source>
</evidence>
<dbReference type="PANTHER" id="PTHR21363">
    <property type="entry name" value="PREPHENATE DEHYDROGENASE"/>
    <property type="match status" value="1"/>
</dbReference>
<dbReference type="SUPFAM" id="SSF51735">
    <property type="entry name" value="NAD(P)-binding Rossmann-fold domains"/>
    <property type="match status" value="1"/>
</dbReference>
<evidence type="ECO:0000256" key="2">
    <source>
        <dbReference type="ARBA" id="ARBA00007964"/>
    </source>
</evidence>
<dbReference type="InterPro" id="IPR046825">
    <property type="entry name" value="PDH_C"/>
</dbReference>
<keyword evidence="4" id="KW-0827">Tyrosine biosynthesis</keyword>
<dbReference type="GO" id="GO:0070403">
    <property type="term" value="F:NAD+ binding"/>
    <property type="evidence" value="ECO:0007669"/>
    <property type="project" value="InterPro"/>
</dbReference>
<dbReference type="InterPro" id="IPR036291">
    <property type="entry name" value="NAD(P)-bd_dom_sf"/>
</dbReference>
<dbReference type="GO" id="GO:0008977">
    <property type="term" value="F:prephenate dehydrogenase (NAD+) activity"/>
    <property type="evidence" value="ECO:0007669"/>
    <property type="project" value="UniProtKB-EC"/>
</dbReference>
<dbReference type="InterPro" id="IPR046826">
    <property type="entry name" value="PDH_N"/>
</dbReference>
<keyword evidence="6" id="KW-0560">Oxidoreductase</keyword>
<dbReference type="InterPro" id="IPR050812">
    <property type="entry name" value="Preph/Arog_dehydrog"/>
</dbReference>
<evidence type="ECO:0000313" key="11">
    <source>
        <dbReference type="EMBL" id="XBS22594.1"/>
    </source>
</evidence>
<comment type="pathway">
    <text evidence="1">Amino-acid biosynthesis; L-tyrosine biosynthesis; (4-hydroxyphenyl)pyruvate from prephenate (NAD(+) route): step 1/1.</text>
</comment>
<evidence type="ECO:0000259" key="10">
    <source>
        <dbReference type="PROSITE" id="PS51176"/>
    </source>
</evidence>
<keyword evidence="12" id="KW-1185">Reference proteome</keyword>
<evidence type="ECO:0000256" key="8">
    <source>
        <dbReference type="ARBA" id="ARBA00023141"/>
    </source>
</evidence>
<organism evidence="11 12">
    <name type="scientific">Methylomarinum roseum</name>
    <dbReference type="NCBI Taxonomy" id="3067653"/>
    <lineage>
        <taxon>Bacteria</taxon>
        <taxon>Pseudomonadati</taxon>
        <taxon>Pseudomonadota</taxon>
        <taxon>Gammaproteobacteria</taxon>
        <taxon>Methylococcales</taxon>
        <taxon>Methylococcaceae</taxon>
        <taxon>Methylomarinum</taxon>
    </lineage>
</organism>
<keyword evidence="8" id="KW-0057">Aromatic amino acid biosynthesis</keyword>
<evidence type="ECO:0000256" key="9">
    <source>
        <dbReference type="ARBA" id="ARBA00049260"/>
    </source>
</evidence>
<keyword evidence="5" id="KW-0028">Amino-acid biosynthesis</keyword>
<protein>
    <recommendedName>
        <fullName evidence="3">prephenate dehydrogenase</fullName>
        <ecNumber evidence="3">1.3.1.12</ecNumber>
    </recommendedName>
</protein>
<evidence type="ECO:0000256" key="1">
    <source>
        <dbReference type="ARBA" id="ARBA00005067"/>
    </source>
</evidence>
<dbReference type="GO" id="GO:0006571">
    <property type="term" value="P:tyrosine biosynthetic process"/>
    <property type="evidence" value="ECO:0007669"/>
    <property type="project" value="UniProtKB-KW"/>
</dbReference>
<dbReference type="EMBL" id="CP157743">
    <property type="protein sequence ID" value="XBS22594.1"/>
    <property type="molecule type" value="Genomic_DNA"/>
</dbReference>
<dbReference type="AlphaFoldDB" id="A0AAU7P010"/>
<evidence type="ECO:0000256" key="7">
    <source>
        <dbReference type="ARBA" id="ARBA00023027"/>
    </source>
</evidence>
<dbReference type="Proteomes" id="UP001225378">
    <property type="component" value="Chromosome"/>
</dbReference>
<dbReference type="PANTHER" id="PTHR21363:SF0">
    <property type="entry name" value="PREPHENATE DEHYDROGENASE [NADP(+)]"/>
    <property type="match status" value="1"/>
</dbReference>
<comment type="similarity">
    <text evidence="2">Belongs to the prephenate/arogenate dehydrogenase family.</text>
</comment>
<sequence length="291" mass="32382">MFERLCIIGIGLIGSSVARAARKQGLCKKIDAYGREQDLANLQLAKRLNVIDDYFIDIAPAVESADCIVIATPVGAVEPVFKLLRPYWNKDAVYTDVCSTKGSVVKAATTVFGRVPTNFIPAHPIAGAECSGVDAGRADLFDNKRLIITPVEDSNVQALDKVTRFWEGLGSTVSLMEVDHHDTVLAATSHLPHILAFALVDLLGRKDEQVEIFKYAAGGFKDFSRIASSDPTMWLDICMANKQEIIPLIQQLQSELHRIQQMLEQGENQRLFETFTYAREARQRFLDQLEK</sequence>
<dbReference type="Gene3D" id="3.40.50.720">
    <property type="entry name" value="NAD(P)-binding Rossmann-like Domain"/>
    <property type="match status" value="1"/>
</dbReference>
<accession>A0AAU7P010</accession>
<dbReference type="Gene3D" id="1.10.3660.10">
    <property type="entry name" value="6-phosphogluconate dehydrogenase C-terminal like domain"/>
    <property type="match status" value="1"/>
</dbReference>